<accession>A0A2U1DMK6</accession>
<dbReference type="RefSeq" id="WP_034548076.1">
    <property type="nucleotide sequence ID" value="NZ_CP096650.1"/>
</dbReference>
<organism evidence="2 3">
    <name type="scientific">Ezakiella coagulans</name>
    <dbReference type="NCBI Taxonomy" id="46507"/>
    <lineage>
        <taxon>Bacteria</taxon>
        <taxon>Bacillati</taxon>
        <taxon>Bacillota</taxon>
        <taxon>Tissierellia</taxon>
        <taxon>Ezakiella</taxon>
    </lineage>
</organism>
<reference evidence="2 3" key="1">
    <citation type="submission" date="2018-04" db="EMBL/GenBank/DDBJ databases">
        <title>Genomic Encyclopedia of Type Strains, Phase IV (KMG-IV): sequencing the most valuable type-strain genomes for metagenomic binning, comparative biology and taxonomic classification.</title>
        <authorList>
            <person name="Goeker M."/>
        </authorList>
    </citation>
    <scope>NUCLEOTIDE SEQUENCE [LARGE SCALE GENOMIC DNA]</scope>
    <source>
        <strain evidence="2 3">DSM 20705</strain>
    </source>
</reference>
<dbReference type="Proteomes" id="UP000245793">
    <property type="component" value="Unassembled WGS sequence"/>
</dbReference>
<name>A0A2U1DMK6_9FIRM</name>
<sequence length="108" mass="12340">MDRIKNIEKMEKIMNDHEALLEEVNKVLDKLEAHQKDYAKFSAYYSSEAWFDDFEALNNGELPEDISAGILSEDGAYDVIGEQFQTAVRLIQLANMMLQEHTNPGGEE</sequence>
<gene>
    <name evidence="2" type="ORF">C7381_11315</name>
</gene>
<comment type="caution">
    <text evidence="2">The sequence shown here is derived from an EMBL/GenBank/DDBJ whole genome shotgun (WGS) entry which is preliminary data.</text>
</comment>
<keyword evidence="1" id="KW-0175">Coiled coil</keyword>
<evidence type="ECO:0000313" key="3">
    <source>
        <dbReference type="Proteomes" id="UP000245793"/>
    </source>
</evidence>
<protein>
    <submittedName>
        <fullName evidence="2">Uncharacterized protein DUF4298</fullName>
    </submittedName>
</protein>
<dbReference type="AlphaFoldDB" id="A0A2U1DMK6"/>
<proteinExistence type="predicted"/>
<dbReference type="EMBL" id="QEKV01000013">
    <property type="protein sequence ID" value="PVY88914.1"/>
    <property type="molecule type" value="Genomic_DNA"/>
</dbReference>
<dbReference type="Pfam" id="PF14131">
    <property type="entry name" value="DUF4298"/>
    <property type="match status" value="1"/>
</dbReference>
<dbReference type="InterPro" id="IPR025384">
    <property type="entry name" value="DUF4298"/>
</dbReference>
<keyword evidence="3" id="KW-1185">Reference proteome</keyword>
<evidence type="ECO:0000256" key="1">
    <source>
        <dbReference type="SAM" id="Coils"/>
    </source>
</evidence>
<evidence type="ECO:0000313" key="2">
    <source>
        <dbReference type="EMBL" id="PVY88914.1"/>
    </source>
</evidence>
<feature type="coiled-coil region" evidence="1">
    <location>
        <begin position="7"/>
        <end position="37"/>
    </location>
</feature>